<organism evidence="1 2">
    <name type="scientific">Acanthoscelides obtectus</name>
    <name type="common">Bean weevil</name>
    <name type="synonym">Bruchus obtectus</name>
    <dbReference type="NCBI Taxonomy" id="200917"/>
    <lineage>
        <taxon>Eukaryota</taxon>
        <taxon>Metazoa</taxon>
        <taxon>Ecdysozoa</taxon>
        <taxon>Arthropoda</taxon>
        <taxon>Hexapoda</taxon>
        <taxon>Insecta</taxon>
        <taxon>Pterygota</taxon>
        <taxon>Neoptera</taxon>
        <taxon>Endopterygota</taxon>
        <taxon>Coleoptera</taxon>
        <taxon>Polyphaga</taxon>
        <taxon>Cucujiformia</taxon>
        <taxon>Chrysomeloidea</taxon>
        <taxon>Chrysomelidae</taxon>
        <taxon>Bruchinae</taxon>
        <taxon>Bruchini</taxon>
        <taxon>Acanthoscelides</taxon>
    </lineage>
</organism>
<name>A0A9P0LVV8_ACAOB</name>
<proteinExistence type="predicted"/>
<comment type="caution">
    <text evidence="1">The sequence shown here is derived from an EMBL/GenBank/DDBJ whole genome shotgun (WGS) entry which is preliminary data.</text>
</comment>
<dbReference type="AlphaFoldDB" id="A0A9P0LVV8"/>
<dbReference type="Proteomes" id="UP001152888">
    <property type="component" value="Unassembled WGS sequence"/>
</dbReference>
<gene>
    <name evidence="1" type="ORF">ACAOBT_LOCUS25060</name>
</gene>
<protein>
    <submittedName>
        <fullName evidence="1">Uncharacterized protein</fullName>
    </submittedName>
</protein>
<evidence type="ECO:0000313" key="2">
    <source>
        <dbReference type="Proteomes" id="UP001152888"/>
    </source>
</evidence>
<accession>A0A9P0LVV8</accession>
<dbReference type="OrthoDB" id="6776607at2759"/>
<dbReference type="EMBL" id="CAKOFQ010007372">
    <property type="protein sequence ID" value="CAH1999571.1"/>
    <property type="molecule type" value="Genomic_DNA"/>
</dbReference>
<evidence type="ECO:0000313" key="1">
    <source>
        <dbReference type="EMBL" id="CAH1999571.1"/>
    </source>
</evidence>
<sequence length="109" mass="12786">MEANKEKAIIYLFLKKLSSLSFAKDADTNLFYKECHNETVFQEVEFLKKKVDLKFPIHPFVEPLGLNSEKRETILKKLVPSFKDERKKLFWQFLPSNDNSKDLCVVSEA</sequence>
<reference evidence="1" key="1">
    <citation type="submission" date="2022-03" db="EMBL/GenBank/DDBJ databases">
        <authorList>
            <person name="Sayadi A."/>
        </authorList>
    </citation>
    <scope>NUCLEOTIDE SEQUENCE</scope>
</reference>
<keyword evidence="2" id="KW-1185">Reference proteome</keyword>